<dbReference type="GO" id="GO:0004144">
    <property type="term" value="F:diacylglycerol O-acyltransferase activity"/>
    <property type="evidence" value="ECO:0007669"/>
    <property type="project" value="UniProtKB-EC"/>
</dbReference>
<evidence type="ECO:0000256" key="5">
    <source>
        <dbReference type="ARBA" id="ARBA00022824"/>
    </source>
</evidence>
<evidence type="ECO:0000256" key="3">
    <source>
        <dbReference type="ARBA" id="ARBA00013244"/>
    </source>
</evidence>
<proteinExistence type="predicted"/>
<keyword evidence="8" id="KW-1185">Reference proteome</keyword>
<evidence type="ECO:0000256" key="6">
    <source>
        <dbReference type="ARBA" id="ARBA00023315"/>
    </source>
</evidence>
<keyword evidence="4 7" id="KW-0808">Transferase</keyword>
<evidence type="ECO:0000256" key="1">
    <source>
        <dbReference type="ARBA" id="ARBA00004477"/>
    </source>
</evidence>
<evidence type="ECO:0000256" key="4">
    <source>
        <dbReference type="ARBA" id="ARBA00022679"/>
    </source>
</evidence>
<dbReference type="InParanoid" id="E2BFP3"/>
<dbReference type="OrthoDB" id="10039049at2759"/>
<dbReference type="EC" id="2.3.1.20" evidence="3"/>
<comment type="pathway">
    <text evidence="2">Lipid metabolism.</text>
</comment>
<dbReference type="AlphaFoldDB" id="E2BFP3"/>
<dbReference type="PANTHER" id="PTHR10408">
    <property type="entry name" value="STEROL O-ACYLTRANSFERASE"/>
    <property type="match status" value="1"/>
</dbReference>
<evidence type="ECO:0000313" key="7">
    <source>
        <dbReference type="EMBL" id="EFN85565.1"/>
    </source>
</evidence>
<keyword evidence="6 7" id="KW-0012">Acyltransferase</keyword>
<dbReference type="GO" id="GO:0005789">
    <property type="term" value="C:endoplasmic reticulum membrane"/>
    <property type="evidence" value="ECO:0007669"/>
    <property type="project" value="UniProtKB-SubCell"/>
</dbReference>
<comment type="subcellular location">
    <subcellularLocation>
        <location evidence="1">Endoplasmic reticulum membrane</location>
        <topology evidence="1">Multi-pass membrane protein</topology>
    </subcellularLocation>
</comment>
<gene>
    <name evidence="7" type="ORF">EAI_09219</name>
</gene>
<keyword evidence="5" id="KW-0256">Endoplasmic reticulum</keyword>
<dbReference type="PANTHER" id="PTHR10408:SF7">
    <property type="entry name" value="DIACYLGLYCEROL O-ACYLTRANSFERASE 1"/>
    <property type="match status" value="1"/>
</dbReference>
<dbReference type="Proteomes" id="UP000008237">
    <property type="component" value="Unassembled WGS sequence"/>
</dbReference>
<dbReference type="InterPro" id="IPR014371">
    <property type="entry name" value="Oat_ACAT_DAG_ARE"/>
</dbReference>
<dbReference type="STRING" id="610380.E2BFP3"/>
<reference evidence="7 8" key="1">
    <citation type="journal article" date="2010" name="Science">
        <title>Genomic comparison of the ants Camponotus floridanus and Harpegnathos saltator.</title>
        <authorList>
            <person name="Bonasio R."/>
            <person name="Zhang G."/>
            <person name="Ye C."/>
            <person name="Mutti N.S."/>
            <person name="Fang X."/>
            <person name="Qin N."/>
            <person name="Donahue G."/>
            <person name="Yang P."/>
            <person name="Li Q."/>
            <person name="Li C."/>
            <person name="Zhang P."/>
            <person name="Huang Z."/>
            <person name="Berger S.L."/>
            <person name="Reinberg D."/>
            <person name="Wang J."/>
            <person name="Liebig J."/>
        </authorList>
    </citation>
    <scope>NUCLEOTIDE SEQUENCE [LARGE SCALE GENOMIC DNA]</scope>
    <source>
        <strain evidence="7 8">R22 G/1</strain>
    </source>
</reference>
<name>E2BFP3_HARSA</name>
<dbReference type="EMBL" id="GL448037">
    <property type="protein sequence ID" value="EFN85565.1"/>
    <property type="molecule type" value="Genomic_DNA"/>
</dbReference>
<dbReference type="GO" id="GO:0019432">
    <property type="term" value="P:triglyceride biosynthetic process"/>
    <property type="evidence" value="ECO:0007669"/>
    <property type="project" value="TreeGrafter"/>
</dbReference>
<sequence length="130" mass="14956">MGRSRARARAGGKKERGSLNRSFLSFCRCHRPRDSLFSWSSGFDNFTGFVNWGFLLLSIGGIRLLLENFIKYGIRVDPRQWFLFLSGRSNGSEEYPSLLLIFCKCETADMSFYIRRAKTELSMFVVSITT</sequence>
<evidence type="ECO:0000256" key="2">
    <source>
        <dbReference type="ARBA" id="ARBA00005189"/>
    </source>
</evidence>
<organism evidence="8">
    <name type="scientific">Harpegnathos saltator</name>
    <name type="common">Jerdon's jumping ant</name>
    <dbReference type="NCBI Taxonomy" id="610380"/>
    <lineage>
        <taxon>Eukaryota</taxon>
        <taxon>Metazoa</taxon>
        <taxon>Ecdysozoa</taxon>
        <taxon>Arthropoda</taxon>
        <taxon>Hexapoda</taxon>
        <taxon>Insecta</taxon>
        <taxon>Pterygota</taxon>
        <taxon>Neoptera</taxon>
        <taxon>Endopterygota</taxon>
        <taxon>Hymenoptera</taxon>
        <taxon>Apocrita</taxon>
        <taxon>Aculeata</taxon>
        <taxon>Formicoidea</taxon>
        <taxon>Formicidae</taxon>
        <taxon>Ponerinae</taxon>
        <taxon>Ponerini</taxon>
        <taxon>Harpegnathos</taxon>
    </lineage>
</organism>
<protein>
    <recommendedName>
        <fullName evidence="3">diacylglycerol O-acyltransferase</fullName>
        <ecNumber evidence="3">2.3.1.20</ecNumber>
    </recommendedName>
</protein>
<accession>E2BFP3</accession>
<evidence type="ECO:0000313" key="8">
    <source>
        <dbReference type="Proteomes" id="UP000008237"/>
    </source>
</evidence>